<evidence type="ECO:0000259" key="1">
    <source>
        <dbReference type="Pfam" id="PF12937"/>
    </source>
</evidence>
<reference evidence="2 3" key="1">
    <citation type="journal article" date="2016" name="Mol. Biol. Evol.">
        <title>Comparative Genomics of Early-Diverging Mushroom-Forming Fungi Provides Insights into the Origins of Lignocellulose Decay Capabilities.</title>
        <authorList>
            <person name="Nagy L.G."/>
            <person name="Riley R."/>
            <person name="Tritt A."/>
            <person name="Adam C."/>
            <person name="Daum C."/>
            <person name="Floudas D."/>
            <person name="Sun H."/>
            <person name="Yadav J.S."/>
            <person name="Pangilinan J."/>
            <person name="Larsson K.H."/>
            <person name="Matsuura K."/>
            <person name="Barry K."/>
            <person name="Labutti K."/>
            <person name="Kuo R."/>
            <person name="Ohm R.A."/>
            <person name="Bhattacharya S.S."/>
            <person name="Shirouzu T."/>
            <person name="Yoshinaga Y."/>
            <person name="Martin F.M."/>
            <person name="Grigoriev I.V."/>
            <person name="Hibbett D.S."/>
        </authorList>
    </citation>
    <scope>NUCLEOTIDE SEQUENCE [LARGE SCALE GENOMIC DNA]</scope>
    <source>
        <strain evidence="2 3">HHB12029</strain>
    </source>
</reference>
<evidence type="ECO:0000313" key="2">
    <source>
        <dbReference type="EMBL" id="KZV97939.1"/>
    </source>
</evidence>
<dbReference type="CDD" id="cd09917">
    <property type="entry name" value="F-box_SF"/>
    <property type="match status" value="1"/>
</dbReference>
<evidence type="ECO:0000313" key="3">
    <source>
        <dbReference type="Proteomes" id="UP000077266"/>
    </source>
</evidence>
<sequence>MSLARAHAPFSEDVTSPPTLTVATTLELEFKRRWIANDYSPGAAQPPYPPAPSLPDELLILIFTCDDLSTSELASAARVCRLWHFAATQFLYSSLSLDFGLGGGSTLISDYETLLGWTSLLPAVPGLQTFTLWAHENSSATTILARASALRAVRELHVDGPTTALLVDIPHRLEKLSLYAPSETLPPLPDLRSLSISNSPPTFEHELHNLRTLKLLRMDRNLLRKTLDSLAPRAANLHTLTLLYMDTDYNTYPIADLPSSVMVLRVELMLAFRHSTGALAAVEEFEVVLDHHRWYDGLYDTDLQRLRSLVLGCGRLKVVRIVGMSWRGPKVRHAGPDFGSGVRVEYVRLDPW</sequence>
<accession>A0A166B518</accession>
<dbReference type="InParanoid" id="A0A166B518"/>
<dbReference type="Gene3D" id="1.20.1280.50">
    <property type="match status" value="1"/>
</dbReference>
<dbReference type="AlphaFoldDB" id="A0A166B518"/>
<keyword evidence="3" id="KW-1185">Reference proteome</keyword>
<name>A0A166B518_EXIGL</name>
<feature type="domain" description="F-box" evidence="1">
    <location>
        <begin position="53"/>
        <end position="96"/>
    </location>
</feature>
<dbReference type="EMBL" id="KV425924">
    <property type="protein sequence ID" value="KZV97939.1"/>
    <property type="molecule type" value="Genomic_DNA"/>
</dbReference>
<protein>
    <recommendedName>
        <fullName evidence="1">F-box domain-containing protein</fullName>
    </recommendedName>
</protein>
<dbReference type="InterPro" id="IPR032675">
    <property type="entry name" value="LRR_dom_sf"/>
</dbReference>
<dbReference type="SUPFAM" id="SSF81383">
    <property type="entry name" value="F-box domain"/>
    <property type="match status" value="1"/>
</dbReference>
<dbReference type="InterPro" id="IPR036047">
    <property type="entry name" value="F-box-like_dom_sf"/>
</dbReference>
<dbReference type="Pfam" id="PF12937">
    <property type="entry name" value="F-box-like"/>
    <property type="match status" value="1"/>
</dbReference>
<dbReference type="Proteomes" id="UP000077266">
    <property type="component" value="Unassembled WGS sequence"/>
</dbReference>
<organism evidence="2 3">
    <name type="scientific">Exidia glandulosa HHB12029</name>
    <dbReference type="NCBI Taxonomy" id="1314781"/>
    <lineage>
        <taxon>Eukaryota</taxon>
        <taxon>Fungi</taxon>
        <taxon>Dikarya</taxon>
        <taxon>Basidiomycota</taxon>
        <taxon>Agaricomycotina</taxon>
        <taxon>Agaricomycetes</taxon>
        <taxon>Auriculariales</taxon>
        <taxon>Exidiaceae</taxon>
        <taxon>Exidia</taxon>
    </lineage>
</organism>
<dbReference type="SUPFAM" id="SSF52047">
    <property type="entry name" value="RNI-like"/>
    <property type="match status" value="1"/>
</dbReference>
<dbReference type="Gene3D" id="3.80.10.10">
    <property type="entry name" value="Ribonuclease Inhibitor"/>
    <property type="match status" value="1"/>
</dbReference>
<gene>
    <name evidence="2" type="ORF">EXIGLDRAFT_832544</name>
</gene>
<proteinExistence type="predicted"/>
<dbReference type="InterPro" id="IPR001810">
    <property type="entry name" value="F-box_dom"/>
</dbReference>